<keyword evidence="1 2" id="KW-0732">Signal</keyword>
<dbReference type="EMBL" id="JACHYB010000001">
    <property type="protein sequence ID" value="MBB3187100.1"/>
    <property type="molecule type" value="Genomic_DNA"/>
</dbReference>
<evidence type="ECO:0000313" key="4">
    <source>
        <dbReference type="EMBL" id="MBB3187100.1"/>
    </source>
</evidence>
<name>A0A7W5H1W7_9PORP</name>
<dbReference type="CDD" id="cd02258">
    <property type="entry name" value="Peptidase_C25_N"/>
    <property type="match status" value="1"/>
</dbReference>
<dbReference type="Gene3D" id="3.40.50.10390">
    <property type="entry name" value="Gingipain r, domain 1"/>
    <property type="match status" value="1"/>
</dbReference>
<dbReference type="Proteomes" id="UP000544222">
    <property type="component" value="Unassembled WGS sequence"/>
</dbReference>
<proteinExistence type="predicted"/>
<dbReference type="AlphaFoldDB" id="A0A7W5H1W7"/>
<gene>
    <name evidence="4" type="ORF">FHX64_001263</name>
</gene>
<dbReference type="InterPro" id="IPR026444">
    <property type="entry name" value="Secre_tail"/>
</dbReference>
<dbReference type="InterPro" id="IPR029031">
    <property type="entry name" value="Gingipain_N_sf"/>
</dbReference>
<dbReference type="NCBIfam" id="NF033707">
    <property type="entry name" value="T9SS_sortase"/>
    <property type="match status" value="1"/>
</dbReference>
<dbReference type="Gene3D" id="2.60.40.4070">
    <property type="match status" value="1"/>
</dbReference>
<evidence type="ECO:0000256" key="1">
    <source>
        <dbReference type="ARBA" id="ARBA00022729"/>
    </source>
</evidence>
<evidence type="ECO:0000259" key="3">
    <source>
        <dbReference type="Pfam" id="PF01364"/>
    </source>
</evidence>
<dbReference type="NCBIfam" id="TIGR04183">
    <property type="entry name" value="Por_Secre_tail"/>
    <property type="match status" value="1"/>
</dbReference>
<dbReference type="InterPro" id="IPR029030">
    <property type="entry name" value="Caspase-like_dom_sf"/>
</dbReference>
<evidence type="ECO:0000313" key="5">
    <source>
        <dbReference type="Proteomes" id="UP000544222"/>
    </source>
</evidence>
<keyword evidence="5" id="KW-1185">Reference proteome</keyword>
<evidence type="ECO:0000256" key="2">
    <source>
        <dbReference type="SAM" id="SignalP"/>
    </source>
</evidence>
<feature type="domain" description="Gingipain" evidence="3">
    <location>
        <begin position="396"/>
        <end position="769"/>
    </location>
</feature>
<dbReference type="SUPFAM" id="SSF52129">
    <property type="entry name" value="Caspase-like"/>
    <property type="match status" value="1"/>
</dbReference>
<comment type="caution">
    <text evidence="4">The sequence shown here is derived from an EMBL/GenBank/DDBJ whole genome shotgun (WGS) entry which is preliminary data.</text>
</comment>
<feature type="signal peptide" evidence="2">
    <location>
        <begin position="1"/>
        <end position="20"/>
    </location>
</feature>
<dbReference type="GO" id="GO:0008234">
    <property type="term" value="F:cysteine-type peptidase activity"/>
    <property type="evidence" value="ECO:0007669"/>
    <property type="project" value="InterPro"/>
</dbReference>
<feature type="chain" id="PRO_5030792027" description="Gingipain domain-containing protein" evidence="2">
    <location>
        <begin position="21"/>
        <end position="1135"/>
    </location>
</feature>
<dbReference type="RefSeq" id="WP_183412908.1">
    <property type="nucleotide sequence ID" value="NZ_JACHYB010000001.1"/>
</dbReference>
<dbReference type="GO" id="GO:0006508">
    <property type="term" value="P:proteolysis"/>
    <property type="evidence" value="ECO:0007669"/>
    <property type="project" value="InterPro"/>
</dbReference>
<dbReference type="InterPro" id="IPR001769">
    <property type="entry name" value="Gingipain"/>
</dbReference>
<dbReference type="Pfam" id="PF01364">
    <property type="entry name" value="Peptidase_C25"/>
    <property type="match status" value="1"/>
</dbReference>
<dbReference type="Gene3D" id="3.40.50.1460">
    <property type="match status" value="1"/>
</dbReference>
<accession>A0A7W5H1W7</accession>
<sequence>MTRQASLWILALFLTSFANAAFASVHTYANHSVLAQGTWIKIRIASTGFYRLTFDDLRKAGITNPQDVHVYGYGGAELPEDFTKPFIDDLPDNAVYVGSNYIVFYAQGPISWQYNTTQKRFTHVTNCYSDYGYYFINQGSTPTKRISLATADTSIPTDTADYFLDYALHEKDLINLANSGREFYGETFSYTNSYTFPFTFVNADTRRNSFISIDAVANSTNTSSFTVNVNSATVGTVGIAAVSSMYDLARDGSGAFPFTPNMDNLNVTLTYNQPNSVATGYLNWIEMNVYRKLIMTNSVMFFRNPDFLNTVKIPLFTLSNANNNVAIWNITDPQNIQTVPTTRQETTLRFVSSASNKNLQQFVAIDTSQMSALPSPEIVQTNVPNQDLHALSAQDMVIISPDAFISEAEQLAQIHRDHDHLKVTVVTPEQVYNEFSSGTPDATAYRKIMKMLYDKYGSNPTTAPKYLLLFGRGCFDNRGIIPTSEPIRQLLDFESYNSISQTASYMSDDYFGFLDDNSGVNLNSDILRIGVGRFPIYTVDQAEATVNKTIQYIENQNTGYWKNQVCFVGDYYAGDAPDYDIHMTQADSIASITASANPYVQVNKIYLDAFQAVTNATSVTYPTAKDKLLNLIKSGVLLLNYTGHGGTSGWSNSQILTTDDIQSMYNQNLALWVTATCDFTRCDYTDLTAGEDVFLNPNGGGIALFTTTRTVFSTSNFIINQNFAHNVFYRDSNGNSLRLGDMMMRTKNAMPGDDNKMNFILIGDPALKLAFPAPNFTVVVDSINHVPISKTDTLNALSTMTISGHVDEPNTNNVCTDFNGYVQTKVFDKVEKMTTLANISGSSPFVYYDRPNILFSGKSLVKNGRFTVEAIIPKDIDYNFGTGRMSFYAADSLGHEGQGNFTNFFVGGTNNQIAWENNGPDIHMYLNTPEFRNGDKVNSTPLFVADVSDQTGINTIGSGIGHDITLTLDNDPNNYYVLNDYFQSNIGDYRSGVIQYKLPTLSNGKHTLTFKIWDVLNNSSDSTINFTVQQGISPDFYKIYNYPNPVTGESTNFVLQHDRPDNILSIKVFVYDITGRLLNIIQQTAVTESSTTTIPWNVTDANGVRLQPGIYLYKVEIASDNGSYSSKTQKVIISQ</sequence>
<protein>
    <recommendedName>
        <fullName evidence="3">Gingipain domain-containing protein</fullName>
    </recommendedName>
</protein>
<reference evidence="4 5" key="1">
    <citation type="submission" date="2020-08" db="EMBL/GenBank/DDBJ databases">
        <title>Genomic Encyclopedia of Type Strains, Phase IV (KMG-IV): sequencing the most valuable type-strain genomes for metagenomic binning, comparative biology and taxonomic classification.</title>
        <authorList>
            <person name="Goeker M."/>
        </authorList>
    </citation>
    <scope>NUCLEOTIDE SEQUENCE [LARGE SCALE GENOMIC DNA]</scope>
    <source>
        <strain evidence="4 5">DSM 27471</strain>
    </source>
</reference>
<organism evidence="4 5">
    <name type="scientific">Microbacter margulisiae</name>
    <dbReference type="NCBI Taxonomy" id="1350067"/>
    <lineage>
        <taxon>Bacteria</taxon>
        <taxon>Pseudomonadati</taxon>
        <taxon>Bacteroidota</taxon>
        <taxon>Bacteroidia</taxon>
        <taxon>Bacteroidales</taxon>
        <taxon>Porphyromonadaceae</taxon>
        <taxon>Microbacter</taxon>
    </lineage>
</organism>